<dbReference type="OrthoDB" id="2974711at2"/>
<dbReference type="RefSeq" id="WP_013487980.1">
    <property type="nucleotide sequence ID" value="NC_014829.1"/>
</dbReference>
<evidence type="ECO:0000313" key="2">
    <source>
        <dbReference type="Proteomes" id="UP000001401"/>
    </source>
</evidence>
<dbReference type="HOGENOM" id="CLU_2520635_0_0_9"/>
<name>E6TTK7_EVAC2</name>
<dbReference type="EMBL" id="CP002394">
    <property type="protein sequence ID" value="ADU29643.1"/>
    <property type="molecule type" value="Genomic_DNA"/>
</dbReference>
<sequence length="84" mass="10356">MMTKKAAFMIIWHQFWLDWNEIKAYYYGTLRHARRRDKHEEKLANWTNDGEFDTDVYTEMIKLFRYIKKGIVNVLQKIKGINQR</sequence>
<dbReference type="KEGG" id="bco:Bcell_1378"/>
<dbReference type="Proteomes" id="UP000001401">
    <property type="component" value="Chromosome"/>
</dbReference>
<organism evidence="1 2">
    <name type="scientific">Evansella cellulosilytica (strain ATCC 21833 / DSM 2522 / FERM P-1141 / JCM 9156 / N-4)</name>
    <name type="common">Bacillus cellulosilyticus</name>
    <dbReference type="NCBI Taxonomy" id="649639"/>
    <lineage>
        <taxon>Bacteria</taxon>
        <taxon>Bacillati</taxon>
        <taxon>Bacillota</taxon>
        <taxon>Bacilli</taxon>
        <taxon>Bacillales</taxon>
        <taxon>Bacillaceae</taxon>
        <taxon>Evansella</taxon>
    </lineage>
</organism>
<dbReference type="AlphaFoldDB" id="E6TTK7"/>
<gene>
    <name evidence="1" type="ordered locus">Bcell_1378</name>
</gene>
<accession>E6TTK7</accession>
<evidence type="ECO:0000313" key="1">
    <source>
        <dbReference type="EMBL" id="ADU29643.1"/>
    </source>
</evidence>
<keyword evidence="2" id="KW-1185">Reference proteome</keyword>
<reference evidence="1" key="1">
    <citation type="submission" date="2010-12" db="EMBL/GenBank/DDBJ databases">
        <title>Complete sequence of Bacillus cellulosilyticus DSM 2522.</title>
        <authorList>
            <consortium name="US DOE Joint Genome Institute"/>
            <person name="Lucas S."/>
            <person name="Copeland A."/>
            <person name="Lapidus A."/>
            <person name="Cheng J.-F."/>
            <person name="Bruce D."/>
            <person name="Goodwin L."/>
            <person name="Pitluck S."/>
            <person name="Chertkov O."/>
            <person name="Detter J.C."/>
            <person name="Han C."/>
            <person name="Tapia R."/>
            <person name="Land M."/>
            <person name="Hauser L."/>
            <person name="Jeffries C."/>
            <person name="Kyrpides N."/>
            <person name="Ivanova N."/>
            <person name="Mikhailova N."/>
            <person name="Brumm P."/>
            <person name="Mead D."/>
            <person name="Woyke T."/>
        </authorList>
    </citation>
    <scope>NUCLEOTIDE SEQUENCE [LARGE SCALE GENOMIC DNA]</scope>
    <source>
        <strain evidence="1">DSM 2522</strain>
    </source>
</reference>
<protein>
    <submittedName>
        <fullName evidence="1">Uncharacterized protein</fullName>
    </submittedName>
</protein>
<proteinExistence type="predicted"/>